<protein>
    <submittedName>
        <fullName evidence="1">Uncharacterized protein</fullName>
    </submittedName>
</protein>
<dbReference type="RefSeq" id="WP_103239579.1">
    <property type="nucleotide sequence ID" value="NZ_JANJZD010000001.1"/>
</dbReference>
<gene>
    <name evidence="1" type="ORF">AMURIS_02194</name>
</gene>
<reference evidence="1 2" key="1">
    <citation type="submission" date="2018-01" db="EMBL/GenBank/DDBJ databases">
        <authorList>
            <person name="Gaut B.S."/>
            <person name="Morton B.R."/>
            <person name="Clegg M.T."/>
            <person name="Duvall M.R."/>
        </authorList>
    </citation>
    <scope>NUCLEOTIDE SEQUENCE [LARGE SCALE GENOMIC DNA]</scope>
    <source>
        <strain evidence="1">GP69</strain>
    </source>
</reference>
<dbReference type="Pfam" id="PF08011">
    <property type="entry name" value="PDDEXK_9"/>
    <property type="match status" value="1"/>
</dbReference>
<dbReference type="InterPro" id="IPR012547">
    <property type="entry name" value="PDDEXK_9"/>
</dbReference>
<keyword evidence="2" id="KW-1185">Reference proteome</keyword>
<proteinExistence type="predicted"/>
<dbReference type="AlphaFoldDB" id="A0A2K4ZG82"/>
<dbReference type="Proteomes" id="UP000236311">
    <property type="component" value="Unassembled WGS sequence"/>
</dbReference>
<evidence type="ECO:0000313" key="1">
    <source>
        <dbReference type="EMBL" id="SOY29473.1"/>
    </source>
</evidence>
<accession>A0A2K4ZG82</accession>
<sequence>MRSVIRFAYLSCIQQYKEIQELPSGTSRADIVYVSKKGSAIPVIIVELKGNKGARKALEQIRERNYPEIFEAYGENHIQDSFIFCKTGQMFLP</sequence>
<dbReference type="EMBL" id="OFSM01000010">
    <property type="protein sequence ID" value="SOY29473.1"/>
    <property type="molecule type" value="Genomic_DNA"/>
</dbReference>
<name>A0A2K4ZG82_9FIRM</name>
<evidence type="ECO:0000313" key="2">
    <source>
        <dbReference type="Proteomes" id="UP000236311"/>
    </source>
</evidence>
<organism evidence="1 2">
    <name type="scientific">Acetatifactor muris</name>
    <dbReference type="NCBI Taxonomy" id="879566"/>
    <lineage>
        <taxon>Bacteria</taxon>
        <taxon>Bacillati</taxon>
        <taxon>Bacillota</taxon>
        <taxon>Clostridia</taxon>
        <taxon>Lachnospirales</taxon>
        <taxon>Lachnospiraceae</taxon>
        <taxon>Acetatifactor</taxon>
    </lineage>
</organism>